<accession>M4F1K7</accession>
<reference evidence="2" key="2">
    <citation type="journal article" date="2018" name="Hortic Res">
        <title>Improved Brassica rapa reference genome by single-molecule sequencing and chromosome conformation capture technologies.</title>
        <authorList>
            <person name="Zhang L."/>
            <person name="Cai X."/>
            <person name="Wu J."/>
            <person name="Liu M."/>
            <person name="Grob S."/>
            <person name="Cheng F."/>
            <person name="Liang J."/>
            <person name="Cai C."/>
            <person name="Liu Z."/>
            <person name="Liu B."/>
            <person name="Wang F."/>
            <person name="Li S."/>
            <person name="Liu F."/>
            <person name="Li X."/>
            <person name="Cheng L."/>
            <person name="Yang W."/>
            <person name="Li M.H."/>
            <person name="Grossniklaus U."/>
            <person name="Zheng H."/>
            <person name="Wang X."/>
        </authorList>
    </citation>
    <scope>NUCLEOTIDE SEQUENCE [LARGE SCALE GENOMIC DNA]</scope>
    <source>
        <strain evidence="2">cv. Chiifu-401-42</strain>
    </source>
</reference>
<evidence type="ECO:0000313" key="2">
    <source>
        <dbReference type="Proteomes" id="UP000011750"/>
    </source>
</evidence>
<protein>
    <submittedName>
        <fullName evidence="1">Uncharacterized protein</fullName>
    </submittedName>
</protein>
<reference evidence="1" key="3">
    <citation type="submission" date="2023-03" db="UniProtKB">
        <authorList>
            <consortium name="EnsemblPlants"/>
        </authorList>
    </citation>
    <scope>IDENTIFICATION</scope>
    <source>
        <strain evidence="1">cv. Chiifu-401-42</strain>
    </source>
</reference>
<dbReference type="HOGENOM" id="CLU_1629407_0_0_1"/>
<organism evidence="1 2">
    <name type="scientific">Brassica campestris</name>
    <name type="common">Field mustard</name>
    <dbReference type="NCBI Taxonomy" id="3711"/>
    <lineage>
        <taxon>Eukaryota</taxon>
        <taxon>Viridiplantae</taxon>
        <taxon>Streptophyta</taxon>
        <taxon>Embryophyta</taxon>
        <taxon>Tracheophyta</taxon>
        <taxon>Spermatophyta</taxon>
        <taxon>Magnoliopsida</taxon>
        <taxon>eudicotyledons</taxon>
        <taxon>Gunneridae</taxon>
        <taxon>Pentapetalae</taxon>
        <taxon>rosids</taxon>
        <taxon>malvids</taxon>
        <taxon>Brassicales</taxon>
        <taxon>Brassicaceae</taxon>
        <taxon>Brassiceae</taxon>
        <taxon>Brassica</taxon>
    </lineage>
</organism>
<name>M4F1K7_BRACM</name>
<keyword evidence="2" id="KW-1185">Reference proteome</keyword>
<proteinExistence type="predicted"/>
<dbReference type="Gramene" id="Bra034953.1">
    <property type="protein sequence ID" value="Bra034953.1-P"/>
    <property type="gene ID" value="Bra034953"/>
</dbReference>
<reference evidence="2" key="1">
    <citation type="journal article" date="2011" name="Nat. Genet.">
        <title>The genome of the mesopolyploid crop species Brassica rapa.</title>
        <authorList>
            <consortium name="Brassica rapa Genome Sequencing Project Consortium"/>
            <person name="Wang X."/>
            <person name="Wang H."/>
            <person name="Wang J."/>
            <person name="Sun R."/>
            <person name="Wu J."/>
            <person name="Liu S."/>
            <person name="Bai Y."/>
            <person name="Mun J.H."/>
            <person name="Bancroft I."/>
            <person name="Cheng F."/>
            <person name="Huang S."/>
            <person name="Li X."/>
            <person name="Hua W."/>
            <person name="Wang J."/>
            <person name="Wang X."/>
            <person name="Freeling M."/>
            <person name="Pires J.C."/>
            <person name="Paterson A.H."/>
            <person name="Chalhoub B."/>
            <person name="Wang B."/>
            <person name="Hayward A."/>
            <person name="Sharpe A.G."/>
            <person name="Park B.S."/>
            <person name="Weisshaar B."/>
            <person name="Liu B."/>
            <person name="Li B."/>
            <person name="Liu B."/>
            <person name="Tong C."/>
            <person name="Song C."/>
            <person name="Duran C."/>
            <person name="Peng C."/>
            <person name="Geng C."/>
            <person name="Koh C."/>
            <person name="Lin C."/>
            <person name="Edwards D."/>
            <person name="Mu D."/>
            <person name="Shen D."/>
            <person name="Soumpourou E."/>
            <person name="Li F."/>
            <person name="Fraser F."/>
            <person name="Conant G."/>
            <person name="Lassalle G."/>
            <person name="King G.J."/>
            <person name="Bonnema G."/>
            <person name="Tang H."/>
            <person name="Wang H."/>
            <person name="Belcram H."/>
            <person name="Zhou H."/>
            <person name="Hirakawa H."/>
            <person name="Abe H."/>
            <person name="Guo H."/>
            <person name="Wang H."/>
            <person name="Jin H."/>
            <person name="Parkin I.A."/>
            <person name="Batley J."/>
            <person name="Kim J.S."/>
            <person name="Just J."/>
            <person name="Li J."/>
            <person name="Xu J."/>
            <person name="Deng J."/>
            <person name="Kim J.A."/>
            <person name="Li J."/>
            <person name="Yu J."/>
            <person name="Meng J."/>
            <person name="Wang J."/>
            <person name="Min J."/>
            <person name="Poulain J."/>
            <person name="Wang J."/>
            <person name="Hatakeyama K."/>
            <person name="Wu K."/>
            <person name="Wang L."/>
            <person name="Fang L."/>
            <person name="Trick M."/>
            <person name="Links M.G."/>
            <person name="Zhao M."/>
            <person name="Jin M."/>
            <person name="Ramchiary N."/>
            <person name="Drou N."/>
            <person name="Berkman P.J."/>
            <person name="Cai Q."/>
            <person name="Huang Q."/>
            <person name="Li R."/>
            <person name="Tabata S."/>
            <person name="Cheng S."/>
            <person name="Zhang S."/>
            <person name="Zhang S."/>
            <person name="Huang S."/>
            <person name="Sato S."/>
            <person name="Sun S."/>
            <person name="Kwon S.J."/>
            <person name="Choi S.R."/>
            <person name="Lee T.H."/>
            <person name="Fan W."/>
            <person name="Zhao X."/>
            <person name="Tan X."/>
            <person name="Xu X."/>
            <person name="Wang Y."/>
            <person name="Qiu Y."/>
            <person name="Yin Y."/>
            <person name="Li Y."/>
            <person name="Du Y."/>
            <person name="Liao Y."/>
            <person name="Lim Y."/>
            <person name="Narusaka Y."/>
            <person name="Wang Y."/>
            <person name="Wang Z."/>
            <person name="Li Z."/>
            <person name="Wang Z."/>
            <person name="Xiong Z."/>
            <person name="Zhang Z."/>
        </authorList>
    </citation>
    <scope>NUCLEOTIDE SEQUENCE [LARGE SCALE GENOMIC DNA]</scope>
    <source>
        <strain evidence="2">cv. Chiifu-401-42</strain>
    </source>
</reference>
<dbReference type="Proteomes" id="UP000011750">
    <property type="component" value="Unassembled WGS sequence"/>
</dbReference>
<sequence length="163" mass="18950">MESGEHRSILALKNRLIPAVQHRSTVHTESVASCQMVRIMTHEELTAKRPHPPKPYHTSIGPMRQSLIDRETQPTMDKHLPALINEHLSPTECNYPKSIWENDYYQPSFAIQTATPSKRKISAMDPDEYDENYRKEEIIEYRGFAMEEEGVLKISHETRGKHR</sequence>
<dbReference type="InParanoid" id="M4F1K7"/>
<dbReference type="AlphaFoldDB" id="M4F1K7"/>
<dbReference type="EnsemblPlants" id="Bra034953.1">
    <property type="protein sequence ID" value="Bra034953.1-P"/>
    <property type="gene ID" value="Bra034953"/>
</dbReference>
<evidence type="ECO:0000313" key="1">
    <source>
        <dbReference type="EnsemblPlants" id="Bra034953.1-P"/>
    </source>
</evidence>